<gene>
    <name evidence="1" type="ORF">OIU84_007010</name>
</gene>
<accession>A0AAD6K1Y4</accession>
<comment type="caution">
    <text evidence="1">The sequence shown here is derived from an EMBL/GenBank/DDBJ whole genome shotgun (WGS) entry which is preliminary data.</text>
</comment>
<sequence>MKDMAASLEFSPPFTLLEGGYNNNVSENLENLKQSTNGKPPCHLRQSMDSVRFLNAADLALEVGVGIVIGNSLDIEESEFLPGGVSIGKLC</sequence>
<reference evidence="1 2" key="1">
    <citation type="journal article" date="2023" name="Int. J. Mol. Sci.">
        <title>De Novo Assembly and Annotation of 11 Diverse Shrub Willow (Salix) Genomes Reveals Novel Gene Organization in Sex-Linked Regions.</title>
        <authorList>
            <person name="Hyden B."/>
            <person name="Feng K."/>
            <person name="Yates T.B."/>
            <person name="Jawdy S."/>
            <person name="Cereghino C."/>
            <person name="Smart L.B."/>
            <person name="Muchero W."/>
        </authorList>
    </citation>
    <scope>NUCLEOTIDE SEQUENCE [LARGE SCALE GENOMIC DNA]</scope>
    <source>
        <tissue evidence="1">Shoot tip</tissue>
    </source>
</reference>
<name>A0AAD6K1Y4_9ROSI</name>
<organism evidence="1 2">
    <name type="scientific">Salix udensis</name>
    <dbReference type="NCBI Taxonomy" id="889485"/>
    <lineage>
        <taxon>Eukaryota</taxon>
        <taxon>Viridiplantae</taxon>
        <taxon>Streptophyta</taxon>
        <taxon>Embryophyta</taxon>
        <taxon>Tracheophyta</taxon>
        <taxon>Spermatophyta</taxon>
        <taxon>Magnoliopsida</taxon>
        <taxon>eudicotyledons</taxon>
        <taxon>Gunneridae</taxon>
        <taxon>Pentapetalae</taxon>
        <taxon>rosids</taxon>
        <taxon>fabids</taxon>
        <taxon>Malpighiales</taxon>
        <taxon>Salicaceae</taxon>
        <taxon>Saliceae</taxon>
        <taxon>Salix</taxon>
    </lineage>
</organism>
<keyword evidence="2" id="KW-1185">Reference proteome</keyword>
<dbReference type="AlphaFoldDB" id="A0AAD6K1Y4"/>
<proteinExistence type="predicted"/>
<dbReference type="EMBL" id="JAPFFJ010000013">
    <property type="protein sequence ID" value="KAJ6414304.1"/>
    <property type="molecule type" value="Genomic_DNA"/>
</dbReference>
<dbReference type="Proteomes" id="UP001162972">
    <property type="component" value="Chromosome 5"/>
</dbReference>
<evidence type="ECO:0000313" key="1">
    <source>
        <dbReference type="EMBL" id="KAJ6414304.1"/>
    </source>
</evidence>
<evidence type="ECO:0000313" key="2">
    <source>
        <dbReference type="Proteomes" id="UP001162972"/>
    </source>
</evidence>
<protein>
    <submittedName>
        <fullName evidence="1">Uncharacterized protein</fullName>
    </submittedName>
</protein>